<evidence type="ECO:0000313" key="3">
    <source>
        <dbReference type="EMBL" id="RUO53518.1"/>
    </source>
</evidence>
<keyword evidence="1" id="KW-0732">Signal</keyword>
<evidence type="ECO:0000313" key="4">
    <source>
        <dbReference type="Proteomes" id="UP000287649"/>
    </source>
</evidence>
<accession>A0A432XXP5</accession>
<comment type="caution">
    <text evidence="3">The sequence shown here is derived from an EMBL/GenBank/DDBJ whole genome shotgun (WGS) entry which is preliminary data.</text>
</comment>
<feature type="signal peptide" evidence="1">
    <location>
        <begin position="1"/>
        <end position="25"/>
    </location>
</feature>
<name>A0A432XXP5_9GAMM</name>
<dbReference type="PROSITE" id="PS51257">
    <property type="entry name" value="PROKAR_LIPOPROTEIN"/>
    <property type="match status" value="1"/>
</dbReference>
<dbReference type="Pfam" id="PF13670">
    <property type="entry name" value="PepSY_2"/>
    <property type="match status" value="1"/>
</dbReference>
<dbReference type="RefSeq" id="WP_126773339.1">
    <property type="nucleotide sequence ID" value="NZ_PIPX01000002.1"/>
</dbReference>
<proteinExistence type="predicted"/>
<feature type="domain" description="PepSY" evidence="2">
    <location>
        <begin position="10"/>
        <end position="91"/>
    </location>
</feature>
<dbReference type="InterPro" id="IPR025711">
    <property type="entry name" value="PepSY"/>
</dbReference>
<reference evidence="4" key="1">
    <citation type="journal article" date="2018" name="Front. Microbiol.">
        <title>Genome-Based Analysis Reveals the Taxonomy and Diversity of the Family Idiomarinaceae.</title>
        <authorList>
            <person name="Liu Y."/>
            <person name="Lai Q."/>
            <person name="Shao Z."/>
        </authorList>
    </citation>
    <scope>NUCLEOTIDE SEQUENCE [LARGE SCALE GENOMIC DNA]</scope>
    <source>
        <strain evidence="4">PO-M2</strain>
    </source>
</reference>
<organism evidence="3 4">
    <name type="scientific">Pseudidiomarina homiensis</name>
    <dbReference type="NCBI Taxonomy" id="364198"/>
    <lineage>
        <taxon>Bacteria</taxon>
        <taxon>Pseudomonadati</taxon>
        <taxon>Pseudomonadota</taxon>
        <taxon>Gammaproteobacteria</taxon>
        <taxon>Alteromonadales</taxon>
        <taxon>Idiomarinaceae</taxon>
        <taxon>Pseudidiomarina</taxon>
    </lineage>
</organism>
<dbReference type="OrthoDB" id="5625293at2"/>
<gene>
    <name evidence="3" type="ORF">CWI70_10055</name>
</gene>
<sequence length="93" mass="10133">MNILKLALTAAAVATIAACSPTAQLTQCTSAPMSEWQDQAQFQQNLVSEGYAINEFKVTEGNCYEIYGTEADGTKVEIYFNPVNGEVVKREAH</sequence>
<keyword evidence="4" id="KW-1185">Reference proteome</keyword>
<dbReference type="Proteomes" id="UP000287649">
    <property type="component" value="Unassembled WGS sequence"/>
</dbReference>
<evidence type="ECO:0000259" key="2">
    <source>
        <dbReference type="Pfam" id="PF13670"/>
    </source>
</evidence>
<dbReference type="AlphaFoldDB" id="A0A432XXP5"/>
<feature type="chain" id="PRO_5019261493" evidence="1">
    <location>
        <begin position="26"/>
        <end position="93"/>
    </location>
</feature>
<dbReference type="EMBL" id="PIPX01000002">
    <property type="protein sequence ID" value="RUO53518.1"/>
    <property type="molecule type" value="Genomic_DNA"/>
</dbReference>
<evidence type="ECO:0000256" key="1">
    <source>
        <dbReference type="SAM" id="SignalP"/>
    </source>
</evidence>
<protein>
    <submittedName>
        <fullName evidence="3">PepSY domain-containing protein</fullName>
    </submittedName>
</protein>